<name>D1Z2W0_METPS</name>
<accession>D1Z2W0</accession>
<sequence length="374" mass="39843">MCPSTTSAPSRTYAQSGGWSGLKGSCDFGVIVHGPEAVYSGEVSKVISFLESRGDVRAFAAGTMCRTAIIDMRLENVIDITVCDLPSRTLSAIPCAVPIMVNNGKSVESGLAFGDIVAGRTKRTAIQVERASEKDGVIVLWEVEPNETASWVARALSEHFAVPLRQLWPSVNSEGECHAVRCACPGEPLFVNGVLIGVVESPEVKAYIRDGRIVRLEGVSAKDTGLARLGQLKEAKFKSGYIRYKAGPACDVPVRYGKGRMAVIDHIAFSSLERIDPDTVCALTVGDDTTEVAGDVLARRGVRVIGITDGDRDGVLKGPARASGSVILRILSTTDDEAGAALARKINGTDTFEGFVAKVREELARMGVEYEVAP</sequence>
<organism evidence="1 2">
    <name type="scientific">Methanocella paludicola (strain DSM 17711 / JCM 13418 / NBRC 101707 / SANAE)</name>
    <dbReference type="NCBI Taxonomy" id="304371"/>
    <lineage>
        <taxon>Archaea</taxon>
        <taxon>Methanobacteriati</taxon>
        <taxon>Methanobacteriota</taxon>
        <taxon>Stenosarchaea group</taxon>
        <taxon>Methanomicrobia</taxon>
        <taxon>Methanocellales</taxon>
        <taxon>Methanocellaceae</taxon>
        <taxon>Methanocella</taxon>
    </lineage>
</organism>
<dbReference type="InterPro" id="IPR012032">
    <property type="entry name" value="UCP006598"/>
</dbReference>
<dbReference type="KEGG" id="mpd:MCP_2960"/>
<dbReference type="Proteomes" id="UP000001882">
    <property type="component" value="Chromosome"/>
</dbReference>
<evidence type="ECO:0000313" key="2">
    <source>
        <dbReference type="Proteomes" id="UP000001882"/>
    </source>
</evidence>
<proteinExistence type="predicted"/>
<evidence type="ECO:0008006" key="3">
    <source>
        <dbReference type="Google" id="ProtNLM"/>
    </source>
</evidence>
<dbReference type="AlphaFoldDB" id="D1Z2W0"/>
<evidence type="ECO:0000313" key="1">
    <source>
        <dbReference type="EMBL" id="BAI63032.1"/>
    </source>
</evidence>
<keyword evidence="2" id="KW-1185">Reference proteome</keyword>
<dbReference type="Pfam" id="PF09890">
    <property type="entry name" value="DUF2117"/>
    <property type="match status" value="1"/>
</dbReference>
<reference evidence="1 2" key="1">
    <citation type="journal article" date="2007" name="Appl. Environ. Microbiol.">
        <title>Isolation of key methanogens for global methane emission from rice paddy fields: a novel isolate affiliated with the clone cluster rice cluster I.</title>
        <authorList>
            <person name="Sakai S."/>
            <person name="Imachi H."/>
            <person name="Sekiguchi Y."/>
            <person name="Ohashi A."/>
            <person name="Harada H."/>
            <person name="Kamagata Y."/>
        </authorList>
    </citation>
    <scope>NUCLEOTIDE SEQUENCE [LARGE SCALE GENOMIC DNA]</scope>
    <source>
        <strain evidence="2">DSM 17711 / JCM 13418 / NBRC 101707 / SANAE</strain>
    </source>
</reference>
<dbReference type="FunCoup" id="D1Z2W0">
    <property type="interactions" value="1"/>
</dbReference>
<reference evidence="2" key="3">
    <citation type="journal article" date="2011" name="PLoS ONE">
        <title>Genome sequence of a mesophilic hydrogenotrophic methanogen Methanocella paludicola, the first cultivated representative of the order Methanocellales.</title>
        <authorList>
            <person name="Sakai S."/>
            <person name="Takaki Y."/>
            <person name="Shimamura S."/>
            <person name="Sekine M."/>
            <person name="Tajima T."/>
            <person name="Kosugi H."/>
            <person name="Ichikawa N."/>
            <person name="Tasumi E."/>
            <person name="Hiraki A.T."/>
            <person name="Shimizu A."/>
            <person name="Kato Y."/>
            <person name="Nishiko R."/>
            <person name="Mori K."/>
            <person name="Fujita N."/>
            <person name="Imachi H."/>
            <person name="Takai K."/>
        </authorList>
    </citation>
    <scope>NUCLEOTIDE SEQUENCE [LARGE SCALE GENOMIC DNA]</scope>
    <source>
        <strain evidence="2">DSM 17711 / JCM 13418 / NBRC 101707 / SANAE</strain>
    </source>
</reference>
<dbReference type="STRING" id="304371.MCP_2960"/>
<dbReference type="eggNOG" id="arCOG03231">
    <property type="taxonomic scope" value="Archaea"/>
</dbReference>
<reference evidence="1 2" key="2">
    <citation type="journal article" date="2008" name="Int. J. Syst. Evol. Microbiol.">
        <title>Methanocella paludicola gen. nov., sp. nov., a methane-producing archaeon, the first isolate of the lineage 'Rice Cluster I', and proposal of the new archaeal order Methanocellales ord. nov.</title>
        <authorList>
            <person name="Sakai S."/>
            <person name="Imachi H."/>
            <person name="Hanada S."/>
            <person name="Ohashi A."/>
            <person name="Harada H."/>
            <person name="Kamagata Y."/>
        </authorList>
    </citation>
    <scope>NUCLEOTIDE SEQUENCE [LARGE SCALE GENOMIC DNA]</scope>
    <source>
        <strain evidence="2">DSM 17711 / JCM 13418 / NBRC 101707 / SANAE</strain>
    </source>
</reference>
<protein>
    <recommendedName>
        <fullName evidence="3">DUF2117 domain-containing protein</fullName>
    </recommendedName>
</protein>
<gene>
    <name evidence="1" type="ordered locus">MCP_2960</name>
</gene>
<dbReference type="InParanoid" id="D1Z2W0"/>
<dbReference type="EMBL" id="AP011532">
    <property type="protein sequence ID" value="BAI63032.1"/>
    <property type="molecule type" value="Genomic_DNA"/>
</dbReference>